<dbReference type="EMBL" id="MTKS01000387">
    <property type="protein sequence ID" value="RWX50102.1"/>
    <property type="molecule type" value="Genomic_DNA"/>
</dbReference>
<organism evidence="1 2">
    <name type="scientific">Candidatus Electrothrix marina</name>
    <dbReference type="NCBI Taxonomy" id="1859130"/>
    <lineage>
        <taxon>Bacteria</taxon>
        <taxon>Pseudomonadati</taxon>
        <taxon>Thermodesulfobacteriota</taxon>
        <taxon>Desulfobulbia</taxon>
        <taxon>Desulfobulbales</taxon>
        <taxon>Desulfobulbaceae</taxon>
        <taxon>Candidatus Electrothrix</taxon>
    </lineage>
</organism>
<evidence type="ECO:0000313" key="1">
    <source>
        <dbReference type="EMBL" id="RWX50102.1"/>
    </source>
</evidence>
<reference evidence="1 2" key="1">
    <citation type="submission" date="2017-01" db="EMBL/GenBank/DDBJ databases">
        <title>The cable genome- insights into the physiology and evolution of filamentous bacteria capable of sulfide oxidation via long distance electron transfer.</title>
        <authorList>
            <person name="Schreiber L."/>
            <person name="Bjerg J.T."/>
            <person name="Boggild A."/>
            <person name="Van De Vossenberg J."/>
            <person name="Meysman F."/>
            <person name="Nielsen L.P."/>
            <person name="Schramm A."/>
            <person name="Kjeldsen K.U."/>
        </authorList>
    </citation>
    <scope>NUCLEOTIDE SEQUENCE [LARGE SCALE GENOMIC DNA]</scope>
    <source>
        <strain evidence="1">A5</strain>
    </source>
</reference>
<proteinExistence type="predicted"/>
<evidence type="ECO:0000313" key="2">
    <source>
        <dbReference type="Proteomes" id="UP000288892"/>
    </source>
</evidence>
<dbReference type="AlphaFoldDB" id="A0A444JAM8"/>
<accession>A0A444JAM8</accession>
<sequence>MITSISSDKKDELDILWERSGLRPVIAEDDTSMTIIDDKLSSIGNFCPEVSFKFFHYYASHMMKYLDGIDKGIGHRRAEEEKLENDWRYAWYNITACHYLECSIYDQVEEYNTKVIGKFDELAHPNVVSLIGRMERCLENDDPSGALHAAANIIETTAKDIIDSPNIQNQTLGSFLDKYKNESALPSELKEIVAKIYNLRSRMPLSGHGSTSSPDLNMHDQL</sequence>
<comment type="caution">
    <text evidence="1">The sequence shown here is derived from an EMBL/GenBank/DDBJ whole genome shotgun (WGS) entry which is preliminary data.</text>
</comment>
<gene>
    <name evidence="1" type="ORF">VU01_13872</name>
</gene>
<dbReference type="Proteomes" id="UP000288892">
    <property type="component" value="Unassembled WGS sequence"/>
</dbReference>
<name>A0A444JAM8_9BACT</name>
<keyword evidence="2" id="KW-1185">Reference proteome</keyword>
<protein>
    <submittedName>
        <fullName evidence="1">Uncharacterized protein</fullName>
    </submittedName>
</protein>